<dbReference type="NCBIfam" id="NF008907">
    <property type="entry name" value="PRK12270.1"/>
    <property type="match status" value="1"/>
</dbReference>
<dbReference type="InterPro" id="IPR032106">
    <property type="entry name" value="2-oxogl_dehyd_N"/>
</dbReference>
<organism evidence="13 14">
    <name type="scientific">Ignatzschineria ureiclastica</name>
    <dbReference type="NCBI Taxonomy" id="472582"/>
    <lineage>
        <taxon>Bacteria</taxon>
        <taxon>Pseudomonadati</taxon>
        <taxon>Pseudomonadota</taxon>
        <taxon>Gammaproteobacteria</taxon>
        <taxon>Cardiobacteriales</taxon>
        <taxon>Ignatzschineriaceae</taxon>
        <taxon>Ignatzschineria</taxon>
    </lineage>
</organism>
<dbReference type="Pfam" id="PF16870">
    <property type="entry name" value="OxoGdeHyase_C"/>
    <property type="match status" value="1"/>
</dbReference>
<evidence type="ECO:0000259" key="12">
    <source>
        <dbReference type="SMART" id="SM00861"/>
    </source>
</evidence>
<dbReference type="NCBIfam" id="NF006914">
    <property type="entry name" value="PRK09404.1"/>
    <property type="match status" value="1"/>
</dbReference>
<dbReference type="InterPro" id="IPR042179">
    <property type="entry name" value="KGD_C_sf"/>
</dbReference>
<dbReference type="PIRSF" id="PIRSF000157">
    <property type="entry name" value="Oxoglu_dh_E1"/>
    <property type="match status" value="1"/>
</dbReference>
<comment type="subunit">
    <text evidence="4">Homodimer. Part of the 2-oxoglutarate dehydrogenase (OGDH) complex composed of E1 (2-oxoglutarate dehydrogenase), E2 (dihydrolipoamide succinyltransferase) and E3 (dihydrolipoamide dehydrogenase); the complex contains multiple copies of the three enzymatic components (E1, E2 and E3).</text>
</comment>
<keyword evidence="14" id="KW-1185">Reference proteome</keyword>
<dbReference type="Gene3D" id="3.40.50.11610">
    <property type="entry name" value="Multifunctional 2-oxoglutarate metabolism enzyme, C-terminal domain"/>
    <property type="match status" value="1"/>
</dbReference>
<dbReference type="InterPro" id="IPR031717">
    <property type="entry name" value="ODO-1/KGD_C"/>
</dbReference>
<dbReference type="Proteomes" id="UP000245020">
    <property type="component" value="Unassembled WGS sequence"/>
</dbReference>
<evidence type="ECO:0000256" key="1">
    <source>
        <dbReference type="ARBA" id="ARBA00001964"/>
    </source>
</evidence>
<protein>
    <recommendedName>
        <fullName evidence="6">2-oxoglutarate dehydrogenase E1 component</fullName>
        <ecNumber evidence="5">1.2.4.2</ecNumber>
    </recommendedName>
    <alternativeName>
        <fullName evidence="10">Alpha-ketoglutarate dehydrogenase</fullName>
    </alternativeName>
</protein>
<keyword evidence="7 13" id="KW-0560">Oxidoreductase</keyword>
<sequence length="951" mass="106626">MKLIDKFRETSALNGANQTYVEELFESYLEDPQSVSAEWQQYFADFKNEDGQDVAQGPVKRAFEQMRHRGVVVQGGSVDEAHLAKQVGVLRLIEEYRRRGHQVADLCPLHLREDKVVPELNPAFFGLTEMDMDTVFQTGGLAGKDAMPLREILDTVKRTYTGHIGVEIEHITNDEERIWLRKRLEEVKDGYRFSNEERIETLKELVAADGLERYLHTRYVGQKRFSLEGGDALIPMLHEMVVGASDFGAEEIVIGMAHRGRLNVLINILGKAPKQLFDEFEGRPTFTKGSGDVKYHMGFSSSVKATPNNPPVHLALAFNPSHLEIVNPVVEGSVRARLERRVGPDTPMGQLPFNTVLPVLIHGDAAFAGQGIGLETLQLSQVRGYATGGTFHIVVNNQVGFTTSNLLDARSSEYCTDPAKIVQAPVLHVNGDDPEAVKHATQLALGYRNTFHKDVVVDIVCYRRLGHNEADEPRATQPMMYKKVGAHQTPARVYADKLIAEGVITEEDFKKFTQEYKEKMDAGTPVGFPTIDSINSSYMQKWEKIAKAHDKFDEEGPVVPDTSVVKSRITEIAQIMNKLPENFKLHNRVEKIHENRLKMGEGEIEMDWGFAEVMAYATLLEEGYPVRISGEDAGRGTFFHRHAVYHNQEDGNTYIPLQHLTKDQARFSVIDSILSEAGVLGFEFGYAATEPNALVIWEAQFGDFANGAQVVIDQFIAAGETKWRRFNGLVMLLPHGYEGQGPEHSSARPERFLQMCAENNMSLVVPTTPAQTFHMLRRQMLQEYRKPLVVMTPKSLLRHKQAVNVLDDLANGKFQSVLPEIDAIDANNVERVVISVGKIFYDVRDRREAVKDSKTAIIRLEEIYPFPTAALKAELAKYPKAAEVIFIQDEPANQGYATFVRPYLENVVTDEQELVFITRPAAAAPAVGYNNAHVRQEKALLDAVFPLADAE</sequence>
<evidence type="ECO:0000256" key="2">
    <source>
        <dbReference type="ARBA" id="ARBA00003906"/>
    </source>
</evidence>
<dbReference type="FunFam" id="1.10.287.1150:FF:000004">
    <property type="entry name" value="2-oxoglutarate dehydrogenase E1 component"/>
    <property type="match status" value="1"/>
</dbReference>
<evidence type="ECO:0000256" key="10">
    <source>
        <dbReference type="ARBA" id="ARBA00030680"/>
    </source>
</evidence>
<evidence type="ECO:0000256" key="5">
    <source>
        <dbReference type="ARBA" id="ARBA00012280"/>
    </source>
</evidence>
<comment type="similarity">
    <text evidence="3">Belongs to the alpha-ketoglutarate dehydrogenase family.</text>
</comment>
<evidence type="ECO:0000256" key="6">
    <source>
        <dbReference type="ARBA" id="ARBA00013321"/>
    </source>
</evidence>
<dbReference type="GO" id="GO:0045252">
    <property type="term" value="C:oxoglutarate dehydrogenase complex"/>
    <property type="evidence" value="ECO:0007669"/>
    <property type="project" value="TreeGrafter"/>
</dbReference>
<dbReference type="OrthoDB" id="9759785at2"/>
<dbReference type="InterPro" id="IPR001017">
    <property type="entry name" value="DH_E1"/>
</dbReference>
<gene>
    <name evidence="13" type="primary">sucA</name>
    <name evidence="13" type="ORF">DC083_08665</name>
</gene>
<dbReference type="PANTHER" id="PTHR23152:SF4">
    <property type="entry name" value="2-OXOADIPATE DEHYDROGENASE COMPLEX COMPONENT E1"/>
    <property type="match status" value="1"/>
</dbReference>
<dbReference type="PANTHER" id="PTHR23152">
    <property type="entry name" value="2-OXOGLUTARATE DEHYDROGENASE"/>
    <property type="match status" value="1"/>
</dbReference>
<comment type="catalytic activity">
    <reaction evidence="11">
        <text>N(6)-[(R)-lipoyl]-L-lysyl-[protein] + 2-oxoglutarate + H(+) = N(6)-[(R)-S(8)-succinyldihydrolipoyl]-L-lysyl-[protein] + CO2</text>
        <dbReference type="Rhea" id="RHEA:12188"/>
        <dbReference type="Rhea" id="RHEA-COMP:10474"/>
        <dbReference type="Rhea" id="RHEA-COMP:20092"/>
        <dbReference type="ChEBI" id="CHEBI:15378"/>
        <dbReference type="ChEBI" id="CHEBI:16526"/>
        <dbReference type="ChEBI" id="CHEBI:16810"/>
        <dbReference type="ChEBI" id="CHEBI:83099"/>
        <dbReference type="ChEBI" id="CHEBI:83120"/>
        <dbReference type="EC" id="1.2.4.2"/>
    </reaction>
</comment>
<name>A0A2U2ACJ0_9GAMM</name>
<dbReference type="Pfam" id="PF00676">
    <property type="entry name" value="E1_dh"/>
    <property type="match status" value="1"/>
</dbReference>
<evidence type="ECO:0000313" key="14">
    <source>
        <dbReference type="Proteomes" id="UP000245020"/>
    </source>
</evidence>
<dbReference type="AlphaFoldDB" id="A0A2U2ACJ0"/>
<dbReference type="Pfam" id="PF16078">
    <property type="entry name" value="2-oxogl_dehyd_N"/>
    <property type="match status" value="1"/>
</dbReference>
<evidence type="ECO:0000256" key="4">
    <source>
        <dbReference type="ARBA" id="ARBA00011301"/>
    </source>
</evidence>
<dbReference type="GO" id="GO:0030976">
    <property type="term" value="F:thiamine pyrophosphate binding"/>
    <property type="evidence" value="ECO:0007669"/>
    <property type="project" value="InterPro"/>
</dbReference>
<dbReference type="InterPro" id="IPR029061">
    <property type="entry name" value="THDP-binding"/>
</dbReference>
<dbReference type="CDD" id="cd02016">
    <property type="entry name" value="TPP_E1_OGDC_like"/>
    <property type="match status" value="1"/>
</dbReference>
<evidence type="ECO:0000256" key="9">
    <source>
        <dbReference type="ARBA" id="ARBA00023152"/>
    </source>
</evidence>
<feature type="domain" description="Transketolase-like pyrimidine-binding" evidence="12">
    <location>
        <begin position="606"/>
        <end position="799"/>
    </location>
</feature>
<dbReference type="RefSeq" id="WP_109189824.1">
    <property type="nucleotide sequence ID" value="NZ_BMYA01000004.1"/>
</dbReference>
<evidence type="ECO:0000256" key="3">
    <source>
        <dbReference type="ARBA" id="ARBA00006936"/>
    </source>
</evidence>
<dbReference type="SUPFAM" id="SSF52518">
    <property type="entry name" value="Thiamin diphosphate-binding fold (THDP-binding)"/>
    <property type="match status" value="2"/>
</dbReference>
<comment type="caution">
    <text evidence="13">The sequence shown here is derived from an EMBL/GenBank/DDBJ whole genome shotgun (WGS) entry which is preliminary data.</text>
</comment>
<dbReference type="GO" id="GO:0006096">
    <property type="term" value="P:glycolytic process"/>
    <property type="evidence" value="ECO:0007669"/>
    <property type="project" value="UniProtKB-KW"/>
</dbReference>
<comment type="function">
    <text evidence="2">E1 component of the 2-oxoglutarate dehydrogenase (OGDH) complex which catalyzes the decarboxylation of 2-oxoglutarate, the first step in the conversion of 2-oxoglutarate to succinyl-CoA and CO(2).</text>
</comment>
<comment type="cofactor">
    <cofactor evidence="1">
        <name>thiamine diphosphate</name>
        <dbReference type="ChEBI" id="CHEBI:58937"/>
    </cofactor>
</comment>
<dbReference type="GO" id="GO:0005829">
    <property type="term" value="C:cytosol"/>
    <property type="evidence" value="ECO:0007669"/>
    <property type="project" value="TreeGrafter"/>
</dbReference>
<dbReference type="SMART" id="SM00861">
    <property type="entry name" value="Transket_pyr"/>
    <property type="match status" value="1"/>
</dbReference>
<evidence type="ECO:0000256" key="11">
    <source>
        <dbReference type="ARBA" id="ARBA00051911"/>
    </source>
</evidence>
<dbReference type="InterPro" id="IPR011603">
    <property type="entry name" value="2oxoglutarate_DH_E1"/>
</dbReference>
<reference evidence="14" key="1">
    <citation type="submission" date="2018-05" db="EMBL/GenBank/DDBJ databases">
        <title>Ignatzschineria dubaiensis sp. nov., isolated from necrotic foot tissues of dromedaries (Camelus dromedarius) and associated maggots in Dubai, United Arab Emirates.</title>
        <authorList>
            <person name="Tsang C.C."/>
            <person name="Tang J.Y.M."/>
            <person name="Fong J.Y.H."/>
            <person name="Kinne J."/>
            <person name="Lee H.H."/>
            <person name="Joseph M."/>
            <person name="Jose S."/>
            <person name="Schuster R.K."/>
            <person name="Tang Y."/>
            <person name="Sivakumar S."/>
            <person name="Chen J.H.K."/>
            <person name="Teng J.L.L."/>
            <person name="Lau S.K.P."/>
            <person name="Wernery U."/>
            <person name="Woo P.C.Y."/>
        </authorList>
    </citation>
    <scope>NUCLEOTIDE SEQUENCE [LARGE SCALE GENOMIC DNA]</scope>
    <source>
        <strain evidence="14">KCTC 22644</strain>
    </source>
</reference>
<evidence type="ECO:0000256" key="8">
    <source>
        <dbReference type="ARBA" id="ARBA00023052"/>
    </source>
</evidence>
<dbReference type="Gene3D" id="1.10.287.1150">
    <property type="entry name" value="TPP helical domain"/>
    <property type="match status" value="1"/>
</dbReference>
<dbReference type="GO" id="GO:0004591">
    <property type="term" value="F:oxoglutarate dehydrogenase (succinyl-transferring) activity"/>
    <property type="evidence" value="ECO:0007669"/>
    <property type="project" value="UniProtKB-EC"/>
</dbReference>
<accession>A0A2U2ACJ0</accession>
<dbReference type="GO" id="GO:0006099">
    <property type="term" value="P:tricarboxylic acid cycle"/>
    <property type="evidence" value="ECO:0007669"/>
    <property type="project" value="TreeGrafter"/>
</dbReference>
<dbReference type="Pfam" id="PF02779">
    <property type="entry name" value="Transket_pyr"/>
    <property type="match status" value="1"/>
</dbReference>
<keyword evidence="9" id="KW-0324">Glycolysis</keyword>
<proteinExistence type="inferred from homology"/>
<dbReference type="Gene3D" id="3.40.50.12470">
    <property type="match status" value="1"/>
</dbReference>
<dbReference type="InterPro" id="IPR005475">
    <property type="entry name" value="Transketolase-like_Pyr-bd"/>
</dbReference>
<dbReference type="NCBIfam" id="TIGR00239">
    <property type="entry name" value="2oxo_dh_E1"/>
    <property type="match status" value="1"/>
</dbReference>
<dbReference type="FunFam" id="3.40.50.12470:FF:000009">
    <property type="entry name" value="2-oxoglutarate dehydrogenase E1 component"/>
    <property type="match status" value="1"/>
</dbReference>
<dbReference type="Gene3D" id="3.40.50.970">
    <property type="match status" value="1"/>
</dbReference>
<evidence type="ECO:0000256" key="7">
    <source>
        <dbReference type="ARBA" id="ARBA00023002"/>
    </source>
</evidence>
<evidence type="ECO:0000313" key="13">
    <source>
        <dbReference type="EMBL" id="PWD80380.1"/>
    </source>
</evidence>
<dbReference type="EC" id="1.2.4.2" evidence="5"/>
<keyword evidence="8" id="KW-0786">Thiamine pyrophosphate</keyword>
<dbReference type="EMBL" id="QEWQ01000006">
    <property type="protein sequence ID" value="PWD80380.1"/>
    <property type="molecule type" value="Genomic_DNA"/>
</dbReference>